<feature type="domain" description="SOCS box" evidence="1">
    <location>
        <begin position="82"/>
        <end position="124"/>
    </location>
</feature>
<evidence type="ECO:0000313" key="3">
    <source>
        <dbReference type="Proteomes" id="UP001159427"/>
    </source>
</evidence>
<evidence type="ECO:0000259" key="1">
    <source>
        <dbReference type="PROSITE" id="PS50225"/>
    </source>
</evidence>
<feature type="domain" description="SOCS box" evidence="1">
    <location>
        <begin position="443"/>
        <end position="488"/>
    </location>
</feature>
<reference evidence="2 3" key="1">
    <citation type="submission" date="2022-05" db="EMBL/GenBank/DDBJ databases">
        <authorList>
            <consortium name="Genoscope - CEA"/>
            <person name="William W."/>
        </authorList>
    </citation>
    <scope>NUCLEOTIDE SEQUENCE [LARGE SCALE GENOMIC DNA]</scope>
</reference>
<dbReference type="SUPFAM" id="SSF158235">
    <property type="entry name" value="SOCS box-like"/>
    <property type="match status" value="2"/>
</dbReference>
<keyword evidence="3" id="KW-1185">Reference proteome</keyword>
<protein>
    <recommendedName>
        <fullName evidence="1">SOCS box domain-containing protein</fullName>
    </recommendedName>
</protein>
<comment type="caution">
    <text evidence="2">The sequence shown here is derived from an EMBL/GenBank/DDBJ whole genome shotgun (WGS) entry which is preliminary data.</text>
</comment>
<dbReference type="SMART" id="SM00969">
    <property type="entry name" value="SOCS_box"/>
    <property type="match status" value="2"/>
</dbReference>
<dbReference type="Proteomes" id="UP001159427">
    <property type="component" value="Unassembled WGS sequence"/>
</dbReference>
<gene>
    <name evidence="2" type="ORF">PEVE_00020560</name>
</gene>
<dbReference type="Pfam" id="PF07525">
    <property type="entry name" value="SOCS_box"/>
    <property type="match status" value="2"/>
</dbReference>
<dbReference type="InterPro" id="IPR001496">
    <property type="entry name" value="SOCS_box"/>
</dbReference>
<proteinExistence type="predicted"/>
<organism evidence="2 3">
    <name type="scientific">Porites evermanni</name>
    <dbReference type="NCBI Taxonomy" id="104178"/>
    <lineage>
        <taxon>Eukaryota</taxon>
        <taxon>Metazoa</taxon>
        <taxon>Cnidaria</taxon>
        <taxon>Anthozoa</taxon>
        <taxon>Hexacorallia</taxon>
        <taxon>Scleractinia</taxon>
        <taxon>Fungiina</taxon>
        <taxon>Poritidae</taxon>
        <taxon>Porites</taxon>
    </lineage>
</organism>
<name>A0ABN8SI04_9CNID</name>
<dbReference type="SMART" id="SM00253">
    <property type="entry name" value="SOCS"/>
    <property type="match status" value="2"/>
</dbReference>
<dbReference type="EMBL" id="CALNXI010002759">
    <property type="protein sequence ID" value="CAH3190541.1"/>
    <property type="molecule type" value="Genomic_DNA"/>
</dbReference>
<accession>A0ABN8SI04</accession>
<dbReference type="CDD" id="cd03587">
    <property type="entry name" value="SOCS"/>
    <property type="match status" value="2"/>
</dbReference>
<evidence type="ECO:0000313" key="2">
    <source>
        <dbReference type="EMBL" id="CAH3190541.1"/>
    </source>
</evidence>
<sequence length="488" mass="55099">MLDGEENHIDNLRGFIHDGQNLIIAEGEKIVLLESLTEGSNAQLIVSGLKPAEEDSQKEVAMNLNHKGQLMVCDDKEIIKVFEYRCRLRSLQDICRCFIVHTIHTGYSDKVKSLAIPSRLKDYLLYNLRLRVPRLYVYKRNIWGNMKVLANNCVSKIKFPKGKGVNRGNGVSYNPVLGLFVTVDFYEGVSVWNHVSGEVMAECDPKTGFSVSLLPGNRVALSYESGPHYTGSVEIHSLEKDTFDFFELELKVPSSIDPGVIALTPQKSLLVASSVQVDPVLYEVLMDWNNLKVVKMREIIVPLPEEEDEEDRQIGLLCCSPDATISYYMLDGEENQIDNLRGFIHDGQNLIIAEGEKIVYYMLDGEENQIDNLRGFIHDGQNLIIAEGEKIVLLESLTEGSNAQLIVSGLKPAEEDSRKEVGMNLNHKGQLMVCDDKEIIKVFEYRCRLRSLQDICRCFIVDTIHTGYSDKVKSLAIPSTLKDYLLYK</sequence>
<dbReference type="InterPro" id="IPR036036">
    <property type="entry name" value="SOCS_box-like_dom_sf"/>
</dbReference>
<dbReference type="PROSITE" id="PS50225">
    <property type="entry name" value="SOCS"/>
    <property type="match status" value="2"/>
</dbReference>
<dbReference type="Gene3D" id="1.10.750.20">
    <property type="entry name" value="SOCS box"/>
    <property type="match status" value="2"/>
</dbReference>